<dbReference type="RefSeq" id="XP_007734161.1">
    <property type="nucleotide sequence ID" value="XM_007735971.1"/>
</dbReference>
<organism evidence="1 2">
    <name type="scientific">Capronia epimyces CBS 606.96</name>
    <dbReference type="NCBI Taxonomy" id="1182542"/>
    <lineage>
        <taxon>Eukaryota</taxon>
        <taxon>Fungi</taxon>
        <taxon>Dikarya</taxon>
        <taxon>Ascomycota</taxon>
        <taxon>Pezizomycotina</taxon>
        <taxon>Eurotiomycetes</taxon>
        <taxon>Chaetothyriomycetidae</taxon>
        <taxon>Chaetothyriales</taxon>
        <taxon>Herpotrichiellaceae</taxon>
        <taxon>Capronia</taxon>
    </lineage>
</organism>
<dbReference type="OrthoDB" id="10441957at2759"/>
<sequence length="278" mass="31481">MAHAAVNYTGLGRWFRQPPPQPNMPAPLENLSTNLSNSFYRLPGQEVEVQCWHEQSEWGQTEKVASWTPHLYIIFNQAQKPRWAKFTVQVRPQAAPADPTADFPPPRLTSHYIFPSQLLGGVRRVDTRNQGGTLNPSAAGVSVLGLTLADTHTYGNAIKARWEVEGDTGQCDDSFSHRQAQWRLKAAKPWQEIPKKLRMGLIVTHEDIFPFRFAVKIEGALHTWLLGDYCFSAQSQDFVVNGGNPPDGYTVDNFKQWEEKMKDWTPVLGLEIVELPRM</sequence>
<comment type="caution">
    <text evidence="1">The sequence shown here is derived from an EMBL/GenBank/DDBJ whole genome shotgun (WGS) entry which is preliminary data.</text>
</comment>
<reference evidence="1 2" key="1">
    <citation type="submission" date="2013-03" db="EMBL/GenBank/DDBJ databases">
        <title>The Genome Sequence of Capronia epimyces CBS 606.96.</title>
        <authorList>
            <consortium name="The Broad Institute Genomics Platform"/>
            <person name="Cuomo C."/>
            <person name="de Hoog S."/>
            <person name="Gorbushina A."/>
            <person name="Walker B."/>
            <person name="Young S.K."/>
            <person name="Zeng Q."/>
            <person name="Gargeya S."/>
            <person name="Fitzgerald M."/>
            <person name="Haas B."/>
            <person name="Abouelleil A."/>
            <person name="Allen A.W."/>
            <person name="Alvarado L."/>
            <person name="Arachchi H.M."/>
            <person name="Berlin A.M."/>
            <person name="Chapman S.B."/>
            <person name="Gainer-Dewar J."/>
            <person name="Goldberg J."/>
            <person name="Griggs A."/>
            <person name="Gujja S."/>
            <person name="Hansen M."/>
            <person name="Howarth C."/>
            <person name="Imamovic A."/>
            <person name="Ireland A."/>
            <person name="Larimer J."/>
            <person name="McCowan C."/>
            <person name="Murphy C."/>
            <person name="Pearson M."/>
            <person name="Poon T.W."/>
            <person name="Priest M."/>
            <person name="Roberts A."/>
            <person name="Saif S."/>
            <person name="Shea T."/>
            <person name="Sisk P."/>
            <person name="Sykes S."/>
            <person name="Wortman J."/>
            <person name="Nusbaum C."/>
            <person name="Birren B."/>
        </authorList>
    </citation>
    <scope>NUCLEOTIDE SEQUENCE [LARGE SCALE GENOMIC DNA]</scope>
    <source>
        <strain evidence="1 2">CBS 606.96</strain>
    </source>
</reference>
<dbReference type="HOGENOM" id="CLU_1001156_0_0_1"/>
<evidence type="ECO:0000313" key="1">
    <source>
        <dbReference type="EMBL" id="EXJ85176.1"/>
    </source>
</evidence>
<protein>
    <submittedName>
        <fullName evidence="1">Uncharacterized protein</fullName>
    </submittedName>
</protein>
<dbReference type="AlphaFoldDB" id="W9Y7E9"/>
<name>W9Y7E9_9EURO</name>
<evidence type="ECO:0000313" key="2">
    <source>
        <dbReference type="Proteomes" id="UP000019478"/>
    </source>
</evidence>
<gene>
    <name evidence="1" type="ORF">A1O3_05851</name>
</gene>
<proteinExistence type="predicted"/>
<keyword evidence="2" id="KW-1185">Reference proteome</keyword>
<dbReference type="EMBL" id="AMGY01000004">
    <property type="protein sequence ID" value="EXJ85176.1"/>
    <property type="molecule type" value="Genomic_DNA"/>
</dbReference>
<accession>W9Y7E9</accession>
<dbReference type="Proteomes" id="UP000019478">
    <property type="component" value="Unassembled WGS sequence"/>
</dbReference>
<dbReference type="GeneID" id="19169961"/>